<evidence type="ECO:0000256" key="3">
    <source>
        <dbReference type="ARBA" id="ARBA00022553"/>
    </source>
</evidence>
<gene>
    <name evidence="10" type="ORF">SAMN05216462_0457</name>
</gene>
<dbReference type="SUPFAM" id="SSF48452">
    <property type="entry name" value="TPR-like"/>
    <property type="match status" value="1"/>
</dbReference>
<name>A0A1H3Y0M8_XYLRU</name>
<dbReference type="Pfam" id="PF00512">
    <property type="entry name" value="HisKA"/>
    <property type="match status" value="1"/>
</dbReference>
<dbReference type="InterPro" id="IPR019734">
    <property type="entry name" value="TPR_rpt"/>
</dbReference>
<dbReference type="OrthoDB" id="594725at2"/>
<evidence type="ECO:0000256" key="4">
    <source>
        <dbReference type="ARBA" id="ARBA00022679"/>
    </source>
</evidence>
<evidence type="ECO:0000256" key="8">
    <source>
        <dbReference type="SAM" id="Phobius"/>
    </source>
</evidence>
<evidence type="ECO:0000256" key="2">
    <source>
        <dbReference type="ARBA" id="ARBA00012438"/>
    </source>
</evidence>
<comment type="catalytic activity">
    <reaction evidence="1">
        <text>ATP + protein L-histidine = ADP + protein N-phospho-L-histidine.</text>
        <dbReference type="EC" id="2.7.13.3"/>
    </reaction>
</comment>
<feature type="transmembrane region" description="Helical" evidence="8">
    <location>
        <begin position="337"/>
        <end position="359"/>
    </location>
</feature>
<dbReference type="PANTHER" id="PTHR43711:SF31">
    <property type="entry name" value="HISTIDINE KINASE"/>
    <property type="match status" value="1"/>
</dbReference>
<dbReference type="SMART" id="SM00387">
    <property type="entry name" value="HATPase_c"/>
    <property type="match status" value="1"/>
</dbReference>
<dbReference type="InterPro" id="IPR003661">
    <property type="entry name" value="HisK_dim/P_dom"/>
</dbReference>
<dbReference type="SUPFAM" id="SSF47384">
    <property type="entry name" value="Homodimeric domain of signal transducing histidine kinase"/>
    <property type="match status" value="1"/>
</dbReference>
<keyword evidence="7" id="KW-0802">TPR repeat</keyword>
<evidence type="ECO:0000313" key="10">
    <source>
        <dbReference type="EMBL" id="SEA05080.1"/>
    </source>
</evidence>
<dbReference type="CDD" id="cd00075">
    <property type="entry name" value="HATPase"/>
    <property type="match status" value="1"/>
</dbReference>
<dbReference type="InterPro" id="IPR004358">
    <property type="entry name" value="Sig_transdc_His_kin-like_C"/>
</dbReference>
<dbReference type="InterPro" id="IPR036890">
    <property type="entry name" value="HATPase_C_sf"/>
</dbReference>
<evidence type="ECO:0000256" key="1">
    <source>
        <dbReference type="ARBA" id="ARBA00000085"/>
    </source>
</evidence>
<keyword evidence="8" id="KW-0472">Membrane</keyword>
<keyword evidence="3" id="KW-0597">Phosphoprotein</keyword>
<dbReference type="SUPFAM" id="SSF55874">
    <property type="entry name" value="ATPase domain of HSP90 chaperone/DNA topoisomerase II/histidine kinase"/>
    <property type="match status" value="1"/>
</dbReference>
<keyword evidence="4" id="KW-0808">Transferase</keyword>
<evidence type="ECO:0000256" key="7">
    <source>
        <dbReference type="PROSITE-ProRule" id="PRU00339"/>
    </source>
</evidence>
<dbReference type="PROSITE" id="PS50109">
    <property type="entry name" value="HIS_KIN"/>
    <property type="match status" value="1"/>
</dbReference>
<dbReference type="InterPro" id="IPR050736">
    <property type="entry name" value="Sensor_HK_Regulatory"/>
</dbReference>
<protein>
    <recommendedName>
        <fullName evidence="2">histidine kinase</fullName>
        <ecNumber evidence="2">2.7.13.3</ecNumber>
    </recommendedName>
</protein>
<proteinExistence type="predicted"/>
<evidence type="ECO:0000313" key="11">
    <source>
        <dbReference type="Proteomes" id="UP000182257"/>
    </source>
</evidence>
<dbReference type="InterPro" id="IPR003594">
    <property type="entry name" value="HATPase_dom"/>
</dbReference>
<feature type="repeat" description="TPR" evidence="7">
    <location>
        <begin position="112"/>
        <end position="145"/>
    </location>
</feature>
<dbReference type="AlphaFoldDB" id="A0A1H3Y0M8"/>
<dbReference type="Gene3D" id="1.25.40.10">
    <property type="entry name" value="Tetratricopeptide repeat domain"/>
    <property type="match status" value="1"/>
</dbReference>
<dbReference type="InterPro" id="IPR036097">
    <property type="entry name" value="HisK_dim/P_sf"/>
</dbReference>
<dbReference type="Gene3D" id="1.10.287.130">
    <property type="match status" value="1"/>
</dbReference>
<dbReference type="Pfam" id="PF02518">
    <property type="entry name" value="HATPase_c"/>
    <property type="match status" value="1"/>
</dbReference>
<feature type="domain" description="Histidine kinase" evidence="9">
    <location>
        <begin position="392"/>
        <end position="613"/>
    </location>
</feature>
<dbReference type="PRINTS" id="PR00344">
    <property type="entry name" value="BCTRLSENSOR"/>
</dbReference>
<dbReference type="CDD" id="cd00082">
    <property type="entry name" value="HisKA"/>
    <property type="match status" value="1"/>
</dbReference>
<dbReference type="RefSeq" id="WP_074760050.1">
    <property type="nucleotide sequence ID" value="NZ_FNRF01000001.1"/>
</dbReference>
<keyword evidence="8" id="KW-1133">Transmembrane helix</keyword>
<keyword evidence="8" id="KW-0812">Transmembrane</keyword>
<dbReference type="EMBL" id="FNRF01000001">
    <property type="protein sequence ID" value="SEA05080.1"/>
    <property type="molecule type" value="Genomic_DNA"/>
</dbReference>
<dbReference type="GO" id="GO:0000155">
    <property type="term" value="F:phosphorelay sensor kinase activity"/>
    <property type="evidence" value="ECO:0007669"/>
    <property type="project" value="InterPro"/>
</dbReference>
<sequence length="613" mass="70090">MTKRLLIVIALLTWGLALYAVRGGAADIKQESEARWQKIVALKNSSQTQQLAQEASVQMEWFGSHDEWDNYYRTWQLKANALSAQGKLQTALQETQRMLSDAQERDNKLGRAMAYKQIGVIYLNMKQTEPAVEALKHYAELMKDEDDFNSISNIYYRIAKAYDYNKQYQQELQETNEWMSFLITKVGKVKKPHVRECYNACYLARAAAFIGLNKLHDAKMALDTANHHAHLINTSLSLHHYYKMQARYHMAAGDAANALLYTDSVKFITNEKDDHNDEIRAQALMQLGRGNDAAQIYQRLYQEKDSVFSHEARQHLDELNTIFQVDELKEEQQHAKFFYTVLASATVVIALLILMLFGWRTAIRLKRINDKLRIANEKAEVSSKMKSEFIRNISHEIRTPLNIVSGFTQVLTSPEMDLPKTEKKDIQERVTENTDRITKLIDRMLMISNIHSDAKIEREDHTDIQTIVAQAISHSGIELHTRPTNKEAAVTFKIQIDADTNALSVQTHKTHASRILGHLMENAVKFTPKGTITLHTKVIDGTVRFIVEDTGIGIPANQTEHIFEEFVQLNEFADGTGIGLTVARSVAQRLGGNLWVDTDYKQGARFIFELLRY</sequence>
<keyword evidence="6" id="KW-0902">Two-component regulatory system</keyword>
<dbReference type="InterPro" id="IPR011990">
    <property type="entry name" value="TPR-like_helical_dom_sf"/>
</dbReference>
<accession>A0A1H3Y0M8</accession>
<organism evidence="10 11">
    <name type="scientific">Xylanibacter ruminicola</name>
    <name type="common">Prevotella ruminicola</name>
    <dbReference type="NCBI Taxonomy" id="839"/>
    <lineage>
        <taxon>Bacteria</taxon>
        <taxon>Pseudomonadati</taxon>
        <taxon>Bacteroidota</taxon>
        <taxon>Bacteroidia</taxon>
        <taxon>Bacteroidales</taxon>
        <taxon>Prevotellaceae</taxon>
        <taxon>Xylanibacter</taxon>
    </lineage>
</organism>
<dbReference type="Proteomes" id="UP000182257">
    <property type="component" value="Unassembled WGS sequence"/>
</dbReference>
<reference evidence="10 11" key="1">
    <citation type="submission" date="2016-10" db="EMBL/GenBank/DDBJ databases">
        <authorList>
            <person name="de Groot N.N."/>
        </authorList>
    </citation>
    <scope>NUCLEOTIDE SEQUENCE [LARGE SCALE GENOMIC DNA]</scope>
    <source>
        <strain evidence="10 11">D31d</strain>
    </source>
</reference>
<dbReference type="Gene3D" id="3.30.565.10">
    <property type="entry name" value="Histidine kinase-like ATPase, C-terminal domain"/>
    <property type="match status" value="1"/>
</dbReference>
<dbReference type="PROSITE" id="PS50005">
    <property type="entry name" value="TPR"/>
    <property type="match status" value="1"/>
</dbReference>
<evidence type="ECO:0000256" key="5">
    <source>
        <dbReference type="ARBA" id="ARBA00022777"/>
    </source>
</evidence>
<evidence type="ECO:0000259" key="9">
    <source>
        <dbReference type="PROSITE" id="PS50109"/>
    </source>
</evidence>
<dbReference type="PANTHER" id="PTHR43711">
    <property type="entry name" value="TWO-COMPONENT HISTIDINE KINASE"/>
    <property type="match status" value="1"/>
</dbReference>
<dbReference type="InterPro" id="IPR005467">
    <property type="entry name" value="His_kinase_dom"/>
</dbReference>
<dbReference type="EC" id="2.7.13.3" evidence="2"/>
<evidence type="ECO:0000256" key="6">
    <source>
        <dbReference type="ARBA" id="ARBA00023012"/>
    </source>
</evidence>
<dbReference type="SMART" id="SM00388">
    <property type="entry name" value="HisKA"/>
    <property type="match status" value="1"/>
</dbReference>
<keyword evidence="5 10" id="KW-0418">Kinase</keyword>